<feature type="region of interest" description="Disordered" evidence="1">
    <location>
        <begin position="57"/>
        <end position="77"/>
    </location>
</feature>
<reference evidence="2" key="1">
    <citation type="journal article" date="2022" name="bioRxiv">
        <title>Sequencing and chromosome-scale assembly of the giantPleurodeles waltlgenome.</title>
        <authorList>
            <person name="Brown T."/>
            <person name="Elewa A."/>
            <person name="Iarovenko S."/>
            <person name="Subramanian E."/>
            <person name="Araus A.J."/>
            <person name="Petzold A."/>
            <person name="Susuki M."/>
            <person name="Suzuki K.-i.T."/>
            <person name="Hayashi T."/>
            <person name="Toyoda A."/>
            <person name="Oliveira C."/>
            <person name="Osipova E."/>
            <person name="Leigh N.D."/>
            <person name="Simon A."/>
            <person name="Yun M.H."/>
        </authorList>
    </citation>
    <scope>NUCLEOTIDE SEQUENCE</scope>
    <source>
        <strain evidence="2">20211129_DDA</strain>
        <tissue evidence="2">Liver</tissue>
    </source>
</reference>
<protein>
    <submittedName>
        <fullName evidence="2">Uncharacterized protein</fullName>
    </submittedName>
</protein>
<dbReference type="EMBL" id="JANPWB010000012">
    <property type="protein sequence ID" value="KAJ1112495.1"/>
    <property type="molecule type" value="Genomic_DNA"/>
</dbReference>
<name>A0AAV7NCA2_PLEWA</name>
<comment type="caution">
    <text evidence="2">The sequence shown here is derived from an EMBL/GenBank/DDBJ whole genome shotgun (WGS) entry which is preliminary data.</text>
</comment>
<gene>
    <name evidence="2" type="ORF">NDU88_000759</name>
</gene>
<proteinExistence type="predicted"/>
<evidence type="ECO:0000256" key="1">
    <source>
        <dbReference type="SAM" id="MobiDB-lite"/>
    </source>
</evidence>
<evidence type="ECO:0000313" key="3">
    <source>
        <dbReference type="Proteomes" id="UP001066276"/>
    </source>
</evidence>
<evidence type="ECO:0000313" key="2">
    <source>
        <dbReference type="EMBL" id="KAJ1112495.1"/>
    </source>
</evidence>
<dbReference type="AlphaFoldDB" id="A0AAV7NCA2"/>
<accession>A0AAV7NCA2</accession>
<keyword evidence="3" id="KW-1185">Reference proteome</keyword>
<organism evidence="2 3">
    <name type="scientific">Pleurodeles waltl</name>
    <name type="common">Iberian ribbed newt</name>
    <dbReference type="NCBI Taxonomy" id="8319"/>
    <lineage>
        <taxon>Eukaryota</taxon>
        <taxon>Metazoa</taxon>
        <taxon>Chordata</taxon>
        <taxon>Craniata</taxon>
        <taxon>Vertebrata</taxon>
        <taxon>Euteleostomi</taxon>
        <taxon>Amphibia</taxon>
        <taxon>Batrachia</taxon>
        <taxon>Caudata</taxon>
        <taxon>Salamandroidea</taxon>
        <taxon>Salamandridae</taxon>
        <taxon>Pleurodelinae</taxon>
        <taxon>Pleurodeles</taxon>
    </lineage>
</organism>
<dbReference type="Proteomes" id="UP001066276">
    <property type="component" value="Chromosome 8"/>
</dbReference>
<sequence length="91" mass="9862">MQPEVEKFEVDKQPGRVVLLRAEATERARARVQPGPLCHDDGLGVLGEPWGALGSNDSAKFRSRTPPFPTDVTGDNGIQQAYIHLPDGEAP</sequence>